<dbReference type="InterPro" id="IPR003594">
    <property type="entry name" value="HATPase_dom"/>
</dbReference>
<dbReference type="SMART" id="SM00091">
    <property type="entry name" value="PAS"/>
    <property type="match status" value="1"/>
</dbReference>
<dbReference type="PANTHER" id="PTHR43304:SF1">
    <property type="entry name" value="PAC DOMAIN-CONTAINING PROTEIN"/>
    <property type="match status" value="1"/>
</dbReference>
<evidence type="ECO:0000256" key="1">
    <source>
        <dbReference type="ARBA" id="ARBA00000085"/>
    </source>
</evidence>
<dbReference type="PANTHER" id="PTHR43304">
    <property type="entry name" value="PHYTOCHROME-LIKE PROTEIN CPH1"/>
    <property type="match status" value="1"/>
</dbReference>
<dbReference type="InterPro" id="IPR013655">
    <property type="entry name" value="PAS_fold_3"/>
</dbReference>
<dbReference type="SMART" id="SM00387">
    <property type="entry name" value="HATPase_c"/>
    <property type="match status" value="1"/>
</dbReference>
<dbReference type="InterPro" id="IPR000014">
    <property type="entry name" value="PAS"/>
</dbReference>
<dbReference type="SMART" id="SM00388">
    <property type="entry name" value="HisKA"/>
    <property type="match status" value="1"/>
</dbReference>
<keyword evidence="6" id="KW-0175">Coiled coil</keyword>
<dbReference type="NCBIfam" id="TIGR00229">
    <property type="entry name" value="sensory_box"/>
    <property type="match status" value="1"/>
</dbReference>
<dbReference type="EC" id="2.7.13.3" evidence="2"/>
<dbReference type="Gene3D" id="1.10.287.130">
    <property type="match status" value="1"/>
</dbReference>
<dbReference type="RefSeq" id="WP_169605770.1">
    <property type="nucleotide sequence ID" value="NZ_CP051682.1"/>
</dbReference>
<dbReference type="InterPro" id="IPR035965">
    <property type="entry name" value="PAS-like_dom_sf"/>
</dbReference>
<dbReference type="KEGG" id="mrob:HH214_02115"/>
<comment type="catalytic activity">
    <reaction evidence="1">
        <text>ATP + protein L-histidine = ADP + protein N-phospho-L-histidine.</text>
        <dbReference type="EC" id="2.7.13.3"/>
    </reaction>
</comment>
<organism evidence="10 11">
    <name type="scientific">Mucilaginibacter robiniae</name>
    <dbReference type="NCBI Taxonomy" id="2728022"/>
    <lineage>
        <taxon>Bacteria</taxon>
        <taxon>Pseudomonadati</taxon>
        <taxon>Bacteroidota</taxon>
        <taxon>Sphingobacteriia</taxon>
        <taxon>Sphingobacteriales</taxon>
        <taxon>Sphingobacteriaceae</taxon>
        <taxon>Mucilaginibacter</taxon>
    </lineage>
</organism>
<dbReference type="CDD" id="cd00082">
    <property type="entry name" value="HisKA"/>
    <property type="match status" value="1"/>
</dbReference>
<accession>A0A7L5E1P8</accession>
<evidence type="ECO:0000259" key="8">
    <source>
        <dbReference type="PROSITE" id="PS50112"/>
    </source>
</evidence>
<dbReference type="InterPro" id="IPR004358">
    <property type="entry name" value="Sig_transdc_His_kin-like_C"/>
</dbReference>
<dbReference type="CDD" id="cd00130">
    <property type="entry name" value="PAS"/>
    <property type="match status" value="1"/>
</dbReference>
<dbReference type="InterPro" id="IPR036097">
    <property type="entry name" value="HisK_dim/P_sf"/>
</dbReference>
<feature type="domain" description="PAS" evidence="8">
    <location>
        <begin position="59"/>
        <end position="129"/>
    </location>
</feature>
<dbReference type="AlphaFoldDB" id="A0A7L5E1P8"/>
<gene>
    <name evidence="10" type="ORF">HH214_02115</name>
</gene>
<evidence type="ECO:0000313" key="10">
    <source>
        <dbReference type="EMBL" id="QJD94753.1"/>
    </source>
</evidence>
<dbReference type="Gene3D" id="3.30.450.20">
    <property type="entry name" value="PAS domain"/>
    <property type="match status" value="1"/>
</dbReference>
<dbReference type="PROSITE" id="PS50113">
    <property type="entry name" value="PAC"/>
    <property type="match status" value="1"/>
</dbReference>
<proteinExistence type="predicted"/>
<evidence type="ECO:0000256" key="3">
    <source>
        <dbReference type="ARBA" id="ARBA00022553"/>
    </source>
</evidence>
<dbReference type="InterPro" id="IPR003661">
    <property type="entry name" value="HisK_dim/P_dom"/>
</dbReference>
<reference evidence="10 11" key="1">
    <citation type="submission" date="2020-04" db="EMBL/GenBank/DDBJ databases">
        <title>Genome sequencing of novel species.</title>
        <authorList>
            <person name="Heo J."/>
            <person name="Kim S.-J."/>
            <person name="Kim J.-S."/>
            <person name="Hong S.-B."/>
            <person name="Kwon S.-W."/>
        </authorList>
    </citation>
    <scope>NUCLEOTIDE SEQUENCE [LARGE SCALE GENOMIC DNA]</scope>
    <source>
        <strain evidence="10 11">F39-2</strain>
    </source>
</reference>
<evidence type="ECO:0000256" key="6">
    <source>
        <dbReference type="SAM" id="Coils"/>
    </source>
</evidence>
<name>A0A7L5E1P8_9SPHI</name>
<feature type="domain" description="PAC" evidence="9">
    <location>
        <begin position="133"/>
        <end position="184"/>
    </location>
</feature>
<feature type="coiled-coil region" evidence="6">
    <location>
        <begin position="24"/>
        <end position="51"/>
    </location>
</feature>
<dbReference type="SUPFAM" id="SSF55785">
    <property type="entry name" value="PYP-like sensor domain (PAS domain)"/>
    <property type="match status" value="1"/>
</dbReference>
<keyword evidence="3" id="KW-0597">Phosphoprotein</keyword>
<dbReference type="PRINTS" id="PR00344">
    <property type="entry name" value="BCTRLSENSOR"/>
</dbReference>
<dbReference type="EMBL" id="CP051682">
    <property type="protein sequence ID" value="QJD94753.1"/>
    <property type="molecule type" value="Genomic_DNA"/>
</dbReference>
<protein>
    <recommendedName>
        <fullName evidence="2">histidine kinase</fullName>
        <ecNumber evidence="2">2.7.13.3</ecNumber>
    </recommendedName>
</protein>
<evidence type="ECO:0000259" key="7">
    <source>
        <dbReference type="PROSITE" id="PS50109"/>
    </source>
</evidence>
<evidence type="ECO:0000256" key="4">
    <source>
        <dbReference type="ARBA" id="ARBA00022679"/>
    </source>
</evidence>
<dbReference type="Pfam" id="PF08447">
    <property type="entry name" value="PAS_3"/>
    <property type="match status" value="1"/>
</dbReference>
<dbReference type="InterPro" id="IPR036890">
    <property type="entry name" value="HATPase_C_sf"/>
</dbReference>
<dbReference type="InterPro" id="IPR052162">
    <property type="entry name" value="Sensor_kinase/Photoreceptor"/>
</dbReference>
<keyword evidence="4" id="KW-0808">Transferase</keyword>
<dbReference type="Proteomes" id="UP000503278">
    <property type="component" value="Chromosome"/>
</dbReference>
<dbReference type="PROSITE" id="PS50112">
    <property type="entry name" value="PAS"/>
    <property type="match status" value="1"/>
</dbReference>
<sequence length="415" mass="47708">MFYAHTVFTTVYNENGHLSGFVVMVRNTDEISRQEKEKAALQAQFEKKLRLNTLKNLSNELRFRKLIENSYDGIALFDQAFRVIYRSISAERIDGWSNAEMLHQNMRNYTHPDDVDMTSNLLAEIYHQPFVPVIATSRVRHKQGHYIWIECVFTNMLEDENINAIVCNFKDITERRQAEIERKRITADLIQRNRDLEQFTYIISHNLRAPLANIMGLSDLLGSEVELDTDNQILAQALSASIKNLDQIILDLNHILQARNEVSDRLEQVDLAEIVEEINLSVNQMIETNQASIIYDFHGASGLLTIKSYLYSIFQNLIMNSIKYRRLDVAPVIHISSAIVNQGIRILFKDNGKGIDMARYGHQLFGLYKRFDKSVEGRGMGLFMVKMQVERLGGTISVQSEPQVGTEFLIEMPIA</sequence>
<evidence type="ECO:0000313" key="11">
    <source>
        <dbReference type="Proteomes" id="UP000503278"/>
    </source>
</evidence>
<dbReference type="PROSITE" id="PS50109">
    <property type="entry name" value="HIS_KIN"/>
    <property type="match status" value="1"/>
</dbReference>
<dbReference type="Pfam" id="PF00512">
    <property type="entry name" value="HisKA"/>
    <property type="match status" value="1"/>
</dbReference>
<dbReference type="Gene3D" id="3.30.565.10">
    <property type="entry name" value="Histidine kinase-like ATPase, C-terminal domain"/>
    <property type="match status" value="1"/>
</dbReference>
<evidence type="ECO:0000259" key="9">
    <source>
        <dbReference type="PROSITE" id="PS50113"/>
    </source>
</evidence>
<feature type="domain" description="Histidine kinase" evidence="7">
    <location>
        <begin position="202"/>
        <end position="415"/>
    </location>
</feature>
<evidence type="ECO:0000256" key="2">
    <source>
        <dbReference type="ARBA" id="ARBA00012438"/>
    </source>
</evidence>
<dbReference type="SUPFAM" id="SSF47384">
    <property type="entry name" value="Homodimeric domain of signal transducing histidine kinase"/>
    <property type="match status" value="1"/>
</dbReference>
<keyword evidence="5" id="KW-0418">Kinase</keyword>
<dbReference type="InterPro" id="IPR000700">
    <property type="entry name" value="PAS-assoc_C"/>
</dbReference>
<dbReference type="InterPro" id="IPR005467">
    <property type="entry name" value="His_kinase_dom"/>
</dbReference>
<keyword evidence="11" id="KW-1185">Reference proteome</keyword>
<dbReference type="GO" id="GO:0000155">
    <property type="term" value="F:phosphorelay sensor kinase activity"/>
    <property type="evidence" value="ECO:0007669"/>
    <property type="project" value="InterPro"/>
</dbReference>
<evidence type="ECO:0000256" key="5">
    <source>
        <dbReference type="ARBA" id="ARBA00022777"/>
    </source>
</evidence>
<dbReference type="Pfam" id="PF02518">
    <property type="entry name" value="HATPase_c"/>
    <property type="match status" value="1"/>
</dbReference>
<dbReference type="SUPFAM" id="SSF55874">
    <property type="entry name" value="ATPase domain of HSP90 chaperone/DNA topoisomerase II/histidine kinase"/>
    <property type="match status" value="1"/>
</dbReference>